<sequence length="74" mass="8503">MSKGSGRRPMQCPQEQYDRNWLHLYGVECPVCKGKGEIPYSEFTDGEGSYKCELCNGYGKVEERIAERYKNESS</sequence>
<dbReference type="GO" id="GO:0008270">
    <property type="term" value="F:zinc ion binding"/>
    <property type="evidence" value="ECO:0007669"/>
    <property type="project" value="InterPro"/>
</dbReference>
<evidence type="ECO:0000259" key="1">
    <source>
        <dbReference type="Pfam" id="PF08273"/>
    </source>
</evidence>
<dbReference type="Gene3D" id="6.20.20.10">
    <property type="match status" value="1"/>
</dbReference>
<reference evidence="2" key="1">
    <citation type="journal article" date="2015" name="Nature">
        <title>Complex archaea that bridge the gap between prokaryotes and eukaryotes.</title>
        <authorList>
            <person name="Spang A."/>
            <person name="Saw J.H."/>
            <person name="Jorgensen S.L."/>
            <person name="Zaremba-Niedzwiedzka K."/>
            <person name="Martijn J."/>
            <person name="Lind A.E."/>
            <person name="van Eijk R."/>
            <person name="Schleper C."/>
            <person name="Guy L."/>
            <person name="Ettema T.J."/>
        </authorList>
    </citation>
    <scope>NUCLEOTIDE SEQUENCE</scope>
</reference>
<dbReference type="GO" id="GO:0004386">
    <property type="term" value="F:helicase activity"/>
    <property type="evidence" value="ECO:0007669"/>
    <property type="project" value="InterPro"/>
</dbReference>
<accession>A0A0F9VJJ5</accession>
<organism evidence="2">
    <name type="scientific">marine sediment metagenome</name>
    <dbReference type="NCBI Taxonomy" id="412755"/>
    <lineage>
        <taxon>unclassified sequences</taxon>
        <taxon>metagenomes</taxon>
        <taxon>ecological metagenomes</taxon>
    </lineage>
</organism>
<dbReference type="Pfam" id="PF08273">
    <property type="entry name" value="Zn_Ribbon_Prim"/>
    <property type="match status" value="1"/>
</dbReference>
<comment type="caution">
    <text evidence="2">The sequence shown here is derived from an EMBL/GenBank/DDBJ whole genome shotgun (WGS) entry which is preliminary data.</text>
</comment>
<name>A0A0F9VJJ5_9ZZZZ</name>
<dbReference type="AlphaFoldDB" id="A0A0F9VJJ5"/>
<dbReference type="InterPro" id="IPR013237">
    <property type="entry name" value="Phage_T7_Gp4_N"/>
</dbReference>
<feature type="domain" description="DNA primase/helicase Gp4 N-terminal Bacteriophage T7-like" evidence="1">
    <location>
        <begin position="25"/>
        <end position="59"/>
    </location>
</feature>
<evidence type="ECO:0000313" key="2">
    <source>
        <dbReference type="EMBL" id="KKN66008.1"/>
    </source>
</evidence>
<gene>
    <name evidence="2" type="ORF">LCGC14_0476000</name>
</gene>
<dbReference type="EMBL" id="LAZR01000512">
    <property type="protein sequence ID" value="KKN66008.1"/>
    <property type="molecule type" value="Genomic_DNA"/>
</dbReference>
<protein>
    <recommendedName>
        <fullName evidence="1">DNA primase/helicase Gp4 N-terminal Bacteriophage T7-like domain-containing protein</fullName>
    </recommendedName>
</protein>
<proteinExistence type="predicted"/>